<dbReference type="OMA" id="MEFYAER"/>
<feature type="domain" description="Ubiquitin-like" evidence="2">
    <location>
        <begin position="12"/>
        <end position="87"/>
    </location>
</feature>
<proteinExistence type="inferred from homology"/>
<accession>G0NFG5</accession>
<dbReference type="InterPro" id="IPR029071">
    <property type="entry name" value="Ubiquitin-like_domsf"/>
</dbReference>
<reference evidence="4" key="1">
    <citation type="submission" date="2011-07" db="EMBL/GenBank/DDBJ databases">
        <authorList>
            <consortium name="Caenorhabditis brenneri Sequencing and Analysis Consortium"/>
            <person name="Wilson R.K."/>
        </authorList>
    </citation>
    <scope>NUCLEOTIDE SEQUENCE [LARGE SCALE GENOMIC DNA]</scope>
    <source>
        <strain evidence="4">PB2801</strain>
    </source>
</reference>
<dbReference type="Gene3D" id="3.10.20.90">
    <property type="entry name" value="Phosphatidylinositol 3-kinase Catalytic Subunit, Chain A, domain 1"/>
    <property type="match status" value="1"/>
</dbReference>
<evidence type="ECO:0000313" key="3">
    <source>
        <dbReference type="EMBL" id="EGT59168.1"/>
    </source>
</evidence>
<organism evidence="4">
    <name type="scientific">Caenorhabditis brenneri</name>
    <name type="common">Nematode worm</name>
    <dbReference type="NCBI Taxonomy" id="135651"/>
    <lineage>
        <taxon>Eukaryota</taxon>
        <taxon>Metazoa</taxon>
        <taxon>Ecdysozoa</taxon>
        <taxon>Nematoda</taxon>
        <taxon>Chromadorea</taxon>
        <taxon>Rhabditida</taxon>
        <taxon>Rhabditina</taxon>
        <taxon>Rhabditomorpha</taxon>
        <taxon>Rhabditoidea</taxon>
        <taxon>Rhabditidae</taxon>
        <taxon>Peloderinae</taxon>
        <taxon>Caenorhabditis</taxon>
    </lineage>
</organism>
<keyword evidence="4" id="KW-1185">Reference proteome</keyword>
<evidence type="ECO:0000313" key="4">
    <source>
        <dbReference type="Proteomes" id="UP000008068"/>
    </source>
</evidence>
<dbReference type="InParanoid" id="G0NFG5"/>
<sequence>MAEDTEAITGCVKIVNEKLDDDELDFQITEDSSFKDLMEFYAERTGLPTCHLRFYFNGKRLTYEMTPKSLNMEDDDIIEVFKEQICGNSSS</sequence>
<dbReference type="Proteomes" id="UP000008068">
    <property type="component" value="Unassembled WGS sequence"/>
</dbReference>
<dbReference type="PANTHER" id="PTHR10562">
    <property type="entry name" value="SMALL UBIQUITIN-RELATED MODIFIER"/>
    <property type="match status" value="1"/>
</dbReference>
<dbReference type="STRING" id="135651.G0NFG5"/>
<evidence type="ECO:0000256" key="1">
    <source>
        <dbReference type="ARBA" id="ARBA00009185"/>
    </source>
</evidence>
<dbReference type="HOGENOM" id="CLU_148322_6_1_1"/>
<comment type="similarity">
    <text evidence="1">Belongs to the ubiquitin family. SUMO subfamily.</text>
</comment>
<gene>
    <name evidence="3" type="ORF">CAEBREN_02901</name>
</gene>
<dbReference type="eggNOG" id="KOG1769">
    <property type="taxonomic scope" value="Eukaryota"/>
</dbReference>
<dbReference type="SUPFAM" id="SSF54236">
    <property type="entry name" value="Ubiquitin-like"/>
    <property type="match status" value="1"/>
</dbReference>
<dbReference type="InterPro" id="IPR022617">
    <property type="entry name" value="Rad60/SUMO-like_dom"/>
</dbReference>
<protein>
    <recommendedName>
        <fullName evidence="2">Ubiquitin-like domain-containing protein</fullName>
    </recommendedName>
</protein>
<dbReference type="InterPro" id="IPR000626">
    <property type="entry name" value="Ubiquitin-like_dom"/>
</dbReference>
<dbReference type="Pfam" id="PF11976">
    <property type="entry name" value="Rad60-SLD"/>
    <property type="match status" value="1"/>
</dbReference>
<dbReference type="AlphaFoldDB" id="G0NFG5"/>
<dbReference type="PROSITE" id="PS50053">
    <property type="entry name" value="UBIQUITIN_2"/>
    <property type="match status" value="1"/>
</dbReference>
<dbReference type="OrthoDB" id="442921at2759"/>
<dbReference type="EMBL" id="GL379875">
    <property type="protein sequence ID" value="EGT59168.1"/>
    <property type="molecule type" value="Genomic_DNA"/>
</dbReference>
<evidence type="ECO:0000259" key="2">
    <source>
        <dbReference type="PROSITE" id="PS50053"/>
    </source>
</evidence>
<name>G0NFG5_CAEBE</name>